<reference evidence="1" key="1">
    <citation type="submission" date="2022-04" db="EMBL/GenBank/DDBJ databases">
        <title>A functionally conserved STORR gene fusion in Papaver species that diverged 16.8 million years ago.</title>
        <authorList>
            <person name="Catania T."/>
        </authorList>
    </citation>
    <scope>NUCLEOTIDE SEQUENCE</scope>
    <source>
        <strain evidence="1">S-188037</strain>
    </source>
</reference>
<name>A0AAD4T5A6_9MAGN</name>
<gene>
    <name evidence="1" type="ORF">MKW98_018724</name>
</gene>
<keyword evidence="2" id="KW-1185">Reference proteome</keyword>
<dbReference type="GO" id="GO:0071277">
    <property type="term" value="P:cellular response to calcium ion"/>
    <property type="evidence" value="ECO:0007669"/>
    <property type="project" value="TreeGrafter"/>
</dbReference>
<organism evidence="1 2">
    <name type="scientific">Papaver atlanticum</name>
    <dbReference type="NCBI Taxonomy" id="357466"/>
    <lineage>
        <taxon>Eukaryota</taxon>
        <taxon>Viridiplantae</taxon>
        <taxon>Streptophyta</taxon>
        <taxon>Embryophyta</taxon>
        <taxon>Tracheophyta</taxon>
        <taxon>Spermatophyta</taxon>
        <taxon>Magnoliopsida</taxon>
        <taxon>Ranunculales</taxon>
        <taxon>Papaveraceae</taxon>
        <taxon>Papaveroideae</taxon>
        <taxon>Papaver</taxon>
    </lineage>
</organism>
<evidence type="ECO:0000313" key="2">
    <source>
        <dbReference type="Proteomes" id="UP001202328"/>
    </source>
</evidence>
<dbReference type="AlphaFoldDB" id="A0AAD4T5A6"/>
<dbReference type="PANTHER" id="PTHR10857">
    <property type="entry name" value="COPINE"/>
    <property type="match status" value="1"/>
</dbReference>
<sequence>MSLDIVILVEVHHALPFVGSENQMVRSRVGARVGMVGSGIIARAGLVKNGIRDEHLEAGLEMEVHQGARLQEIHMSVAELEIVHKNKQGDQSKGLEAQIFLDSYTEESLYRFSDYIGSNFQLEFILAVNSTASNGDSSHQLDTYQQVNLHCFSLLHRRFTSRQIERILSCHQKWDLQVANFKDGEWNLKHF</sequence>
<evidence type="ECO:0000313" key="1">
    <source>
        <dbReference type="EMBL" id="KAI3938168.1"/>
    </source>
</evidence>
<comment type="caution">
    <text evidence="1">The sequence shown here is derived from an EMBL/GenBank/DDBJ whole genome shotgun (WGS) entry which is preliminary data.</text>
</comment>
<protein>
    <submittedName>
        <fullName evidence="1">Uncharacterized protein</fullName>
    </submittedName>
</protein>
<dbReference type="Proteomes" id="UP001202328">
    <property type="component" value="Unassembled WGS sequence"/>
</dbReference>
<dbReference type="PANTHER" id="PTHR10857:SF120">
    <property type="entry name" value="PROTEIN BONZAI 3"/>
    <property type="match status" value="1"/>
</dbReference>
<dbReference type="EMBL" id="JAJJMB010005585">
    <property type="protein sequence ID" value="KAI3938168.1"/>
    <property type="molecule type" value="Genomic_DNA"/>
</dbReference>
<dbReference type="GO" id="GO:0005886">
    <property type="term" value="C:plasma membrane"/>
    <property type="evidence" value="ECO:0007669"/>
    <property type="project" value="TreeGrafter"/>
</dbReference>
<dbReference type="InterPro" id="IPR045052">
    <property type="entry name" value="Copine"/>
</dbReference>
<accession>A0AAD4T5A6</accession>
<proteinExistence type="predicted"/>
<dbReference type="GO" id="GO:0005544">
    <property type="term" value="F:calcium-dependent phospholipid binding"/>
    <property type="evidence" value="ECO:0007669"/>
    <property type="project" value="InterPro"/>
</dbReference>